<gene>
    <name evidence="2" type="ORF">M408DRAFT_24633</name>
</gene>
<dbReference type="EMBL" id="KN824299">
    <property type="protein sequence ID" value="KIM27426.1"/>
    <property type="molecule type" value="Genomic_DNA"/>
</dbReference>
<keyword evidence="3" id="KW-1185">Reference proteome</keyword>
<dbReference type="AlphaFoldDB" id="A0A0C3B7H5"/>
<protein>
    <submittedName>
        <fullName evidence="2">Uncharacterized protein</fullName>
    </submittedName>
</protein>
<reference evidence="2 3" key="1">
    <citation type="submission" date="2014-04" db="EMBL/GenBank/DDBJ databases">
        <authorList>
            <consortium name="DOE Joint Genome Institute"/>
            <person name="Kuo A."/>
            <person name="Zuccaro A."/>
            <person name="Kohler A."/>
            <person name="Nagy L.G."/>
            <person name="Floudas D."/>
            <person name="Copeland A."/>
            <person name="Barry K.W."/>
            <person name="Cichocki N."/>
            <person name="Veneault-Fourrey C."/>
            <person name="LaButti K."/>
            <person name="Lindquist E.A."/>
            <person name="Lipzen A."/>
            <person name="Lundell T."/>
            <person name="Morin E."/>
            <person name="Murat C."/>
            <person name="Sun H."/>
            <person name="Tunlid A."/>
            <person name="Henrissat B."/>
            <person name="Grigoriev I.V."/>
            <person name="Hibbett D.S."/>
            <person name="Martin F."/>
            <person name="Nordberg H.P."/>
            <person name="Cantor M.N."/>
            <person name="Hua S.X."/>
        </authorList>
    </citation>
    <scope>NUCLEOTIDE SEQUENCE [LARGE SCALE GENOMIC DNA]</scope>
    <source>
        <strain evidence="2 3">MAFF 305830</strain>
    </source>
</reference>
<reference evidence="3" key="2">
    <citation type="submission" date="2015-01" db="EMBL/GenBank/DDBJ databases">
        <title>Evolutionary Origins and Diversification of the Mycorrhizal Mutualists.</title>
        <authorList>
            <consortium name="DOE Joint Genome Institute"/>
            <consortium name="Mycorrhizal Genomics Consortium"/>
            <person name="Kohler A."/>
            <person name="Kuo A."/>
            <person name="Nagy L.G."/>
            <person name="Floudas D."/>
            <person name="Copeland A."/>
            <person name="Barry K.W."/>
            <person name="Cichocki N."/>
            <person name="Veneault-Fourrey C."/>
            <person name="LaButti K."/>
            <person name="Lindquist E.A."/>
            <person name="Lipzen A."/>
            <person name="Lundell T."/>
            <person name="Morin E."/>
            <person name="Murat C."/>
            <person name="Riley R."/>
            <person name="Ohm R."/>
            <person name="Sun H."/>
            <person name="Tunlid A."/>
            <person name="Henrissat B."/>
            <person name="Grigoriev I.V."/>
            <person name="Hibbett D.S."/>
            <person name="Martin F."/>
        </authorList>
    </citation>
    <scope>NUCLEOTIDE SEQUENCE [LARGE SCALE GENOMIC DNA]</scope>
    <source>
        <strain evidence="3">MAFF 305830</strain>
    </source>
</reference>
<evidence type="ECO:0000313" key="3">
    <source>
        <dbReference type="Proteomes" id="UP000054097"/>
    </source>
</evidence>
<organism evidence="2 3">
    <name type="scientific">Serendipita vermifera MAFF 305830</name>
    <dbReference type="NCBI Taxonomy" id="933852"/>
    <lineage>
        <taxon>Eukaryota</taxon>
        <taxon>Fungi</taxon>
        <taxon>Dikarya</taxon>
        <taxon>Basidiomycota</taxon>
        <taxon>Agaricomycotina</taxon>
        <taxon>Agaricomycetes</taxon>
        <taxon>Sebacinales</taxon>
        <taxon>Serendipitaceae</taxon>
        <taxon>Serendipita</taxon>
    </lineage>
</organism>
<evidence type="ECO:0000313" key="2">
    <source>
        <dbReference type="EMBL" id="KIM27426.1"/>
    </source>
</evidence>
<sequence length="266" mass="29966">MDEFCQKVQTTFSSVLNYDQYDLCCAIQTLALRHSQAAYVCELSHDPMTSFHTAKQCPAQNDLVAEILLAIRGWQPSSPGICRTCKLPITKYHGDTDCTDPENVFTKIVTLLTSSKGPHVFSALDPTWRLSQWLEHLFEPVPNKDSPHVCFVMLHAYYISMHIWHCDVEPDYALARLSEEVVQKASTNVGDSIPHAKEVLEIISSPILPEAEMKRSSSPILPSTPRTVYIDLVTPEATPMRKRTILKLESPRSVASSSRPFKKPRK</sequence>
<proteinExistence type="predicted"/>
<dbReference type="HOGENOM" id="CLU_1046495_0_0_1"/>
<name>A0A0C3B7H5_SERVB</name>
<feature type="region of interest" description="Disordered" evidence="1">
    <location>
        <begin position="246"/>
        <end position="266"/>
    </location>
</feature>
<dbReference type="Proteomes" id="UP000054097">
    <property type="component" value="Unassembled WGS sequence"/>
</dbReference>
<evidence type="ECO:0000256" key="1">
    <source>
        <dbReference type="SAM" id="MobiDB-lite"/>
    </source>
</evidence>
<accession>A0A0C3B7H5</accession>